<protein>
    <recommendedName>
        <fullName evidence="14">ZZ-type domain-containing protein</fullName>
    </recommendedName>
</protein>
<dbReference type="Gene3D" id="2.30.30.40">
    <property type="entry name" value="SH3 Domains"/>
    <property type="match status" value="1"/>
</dbReference>
<accession>A0A3L8S2K5</accession>
<evidence type="ECO:0000256" key="7">
    <source>
        <dbReference type="ARBA" id="ARBA00022786"/>
    </source>
</evidence>
<reference evidence="12 13" key="1">
    <citation type="journal article" date="2018" name="Proc. R. Soc. B">
        <title>A non-coding region near Follistatin controls head colour polymorphism in the Gouldian finch.</title>
        <authorList>
            <person name="Toomey M.B."/>
            <person name="Marques C.I."/>
            <person name="Andrade P."/>
            <person name="Araujo P.M."/>
            <person name="Sabatino S."/>
            <person name="Gazda M.A."/>
            <person name="Afonso S."/>
            <person name="Lopes R.J."/>
            <person name="Corbo J.C."/>
            <person name="Carneiro M."/>
        </authorList>
    </citation>
    <scope>NUCLEOTIDE SEQUENCE [LARGE SCALE GENOMIC DNA]</scope>
    <source>
        <strain evidence="12">Red01</strain>
        <tissue evidence="12">Muscle</tissue>
    </source>
</reference>
<dbReference type="InterPro" id="IPR043145">
    <property type="entry name" value="Znf_ZZ_sf"/>
</dbReference>
<feature type="domain" description="ZZ-type" evidence="10">
    <location>
        <begin position="176"/>
        <end position="228"/>
    </location>
</feature>
<evidence type="ECO:0000259" key="10">
    <source>
        <dbReference type="PROSITE" id="PS50135"/>
    </source>
</evidence>
<dbReference type="PROSITE" id="PS50135">
    <property type="entry name" value="ZF_ZZ_2"/>
    <property type="match status" value="1"/>
</dbReference>
<evidence type="ECO:0000313" key="13">
    <source>
        <dbReference type="Proteomes" id="UP000276834"/>
    </source>
</evidence>
<organism evidence="12 13">
    <name type="scientific">Chloebia gouldiae</name>
    <name type="common">Gouldian finch</name>
    <name type="synonym">Erythrura gouldiae</name>
    <dbReference type="NCBI Taxonomy" id="44316"/>
    <lineage>
        <taxon>Eukaryota</taxon>
        <taxon>Metazoa</taxon>
        <taxon>Chordata</taxon>
        <taxon>Craniata</taxon>
        <taxon>Vertebrata</taxon>
        <taxon>Euteleostomi</taxon>
        <taxon>Archelosauria</taxon>
        <taxon>Archosauria</taxon>
        <taxon>Dinosauria</taxon>
        <taxon>Saurischia</taxon>
        <taxon>Theropoda</taxon>
        <taxon>Coelurosauria</taxon>
        <taxon>Aves</taxon>
        <taxon>Neognathae</taxon>
        <taxon>Neoaves</taxon>
        <taxon>Telluraves</taxon>
        <taxon>Australaves</taxon>
        <taxon>Passeriformes</taxon>
        <taxon>Passeroidea</taxon>
        <taxon>Passeridae</taxon>
        <taxon>Chloebia</taxon>
    </lineage>
</organism>
<dbReference type="OrthoDB" id="2122982at2759"/>
<gene>
    <name evidence="12" type="ORF">DV515_00012923</name>
</gene>
<keyword evidence="8" id="KW-0862">Zinc</keyword>
<dbReference type="CDD" id="cd02339">
    <property type="entry name" value="ZZ_Mind_bomb"/>
    <property type="match status" value="1"/>
</dbReference>
<keyword evidence="5" id="KW-0677">Repeat</keyword>
<dbReference type="InterPro" id="IPR042056">
    <property type="entry name" value="MIB1/2_ZZ"/>
</dbReference>
<evidence type="ECO:0000256" key="5">
    <source>
        <dbReference type="ARBA" id="ARBA00022737"/>
    </source>
</evidence>
<dbReference type="SMART" id="SM00291">
    <property type="entry name" value="ZnF_ZZ"/>
    <property type="match status" value="1"/>
</dbReference>
<comment type="subcellular location">
    <subcellularLocation>
        <location evidence="1">Cytoplasm</location>
    </subcellularLocation>
</comment>
<evidence type="ECO:0000313" key="12">
    <source>
        <dbReference type="EMBL" id="RLV95045.1"/>
    </source>
</evidence>
<dbReference type="PROSITE" id="PS51416">
    <property type="entry name" value="MIB_HERC2"/>
    <property type="match status" value="1"/>
</dbReference>
<evidence type="ECO:0000256" key="3">
    <source>
        <dbReference type="ARBA" id="ARBA00022490"/>
    </source>
</evidence>
<proteinExistence type="predicted"/>
<keyword evidence="7" id="KW-0833">Ubl conjugation pathway</keyword>
<dbReference type="Proteomes" id="UP000276834">
    <property type="component" value="Unassembled WGS sequence"/>
</dbReference>
<dbReference type="GO" id="GO:0008270">
    <property type="term" value="F:zinc ion binding"/>
    <property type="evidence" value="ECO:0007669"/>
    <property type="project" value="UniProtKB-KW"/>
</dbReference>
<dbReference type="EMBL" id="QUSF01000079">
    <property type="protein sequence ID" value="RLV95045.1"/>
    <property type="molecule type" value="Genomic_DNA"/>
</dbReference>
<comment type="caution">
    <text evidence="12">The sequence shown here is derived from an EMBL/GenBank/DDBJ whole genome shotgun (WGS) entry which is preliminary data.</text>
</comment>
<dbReference type="FunFam" id="3.30.60.90:FF:000004">
    <property type="entry name" value="Putative E3 ubiquitin-protein ligase MIB2"/>
    <property type="match status" value="1"/>
</dbReference>
<dbReference type="AlphaFoldDB" id="A0A3L8S2K5"/>
<dbReference type="GO" id="GO:0016567">
    <property type="term" value="P:protein ubiquitination"/>
    <property type="evidence" value="ECO:0007669"/>
    <property type="project" value="UniProtKB-UniPathway"/>
</dbReference>
<evidence type="ECO:0000256" key="1">
    <source>
        <dbReference type="ARBA" id="ARBA00004496"/>
    </source>
</evidence>
<comment type="pathway">
    <text evidence="2">Protein modification; protein ubiquitination.</text>
</comment>
<dbReference type="PANTHER" id="PTHR24202:SF4">
    <property type="entry name" value="E3 UBIQUITIN-PROTEIN LIGASE MIB2-RELATED"/>
    <property type="match status" value="1"/>
</dbReference>
<keyword evidence="4" id="KW-0479">Metal-binding</keyword>
<dbReference type="InterPro" id="IPR000433">
    <property type="entry name" value="Znf_ZZ"/>
</dbReference>
<evidence type="ECO:0000256" key="8">
    <source>
        <dbReference type="ARBA" id="ARBA00022833"/>
    </source>
</evidence>
<dbReference type="PROSITE" id="PS01357">
    <property type="entry name" value="ZF_ZZ_1"/>
    <property type="match status" value="1"/>
</dbReference>
<keyword evidence="3" id="KW-0963">Cytoplasm</keyword>
<dbReference type="InterPro" id="IPR010606">
    <property type="entry name" value="Mib_Herc2"/>
</dbReference>
<evidence type="ECO:0000256" key="4">
    <source>
        <dbReference type="ARBA" id="ARBA00022723"/>
    </source>
</evidence>
<dbReference type="Gene3D" id="3.30.60.90">
    <property type="match status" value="1"/>
</dbReference>
<keyword evidence="6 9" id="KW-0863">Zinc-finger</keyword>
<dbReference type="UniPathway" id="UPA00143"/>
<dbReference type="PANTHER" id="PTHR24202">
    <property type="entry name" value="E3 UBIQUITIN-PROTEIN LIGASE MIB2"/>
    <property type="match status" value="1"/>
</dbReference>
<evidence type="ECO:0000259" key="11">
    <source>
        <dbReference type="PROSITE" id="PS51416"/>
    </source>
</evidence>
<dbReference type="FunFam" id="2.30.30.40:FF:000044">
    <property type="entry name" value="E3 ubiquitin-protein ligase MIB2, putative"/>
    <property type="match status" value="1"/>
</dbReference>
<evidence type="ECO:0000256" key="9">
    <source>
        <dbReference type="PROSITE-ProRule" id="PRU00228"/>
    </source>
</evidence>
<name>A0A3L8S2K5_CHLGU</name>
<dbReference type="Pfam" id="PF00569">
    <property type="entry name" value="ZZ"/>
    <property type="match status" value="1"/>
</dbReference>
<dbReference type="GO" id="GO:0004842">
    <property type="term" value="F:ubiquitin-protein transferase activity"/>
    <property type="evidence" value="ECO:0007669"/>
    <property type="project" value="InterPro"/>
</dbReference>
<dbReference type="SUPFAM" id="SSF57850">
    <property type="entry name" value="RING/U-box"/>
    <property type="match status" value="1"/>
</dbReference>
<dbReference type="InterPro" id="IPR037252">
    <property type="entry name" value="Mib_Herc2_sf"/>
</dbReference>
<dbReference type="SUPFAM" id="SSF159034">
    <property type="entry name" value="Mib/herc2 domain-like"/>
    <property type="match status" value="1"/>
</dbReference>
<evidence type="ECO:0000256" key="2">
    <source>
        <dbReference type="ARBA" id="ARBA00004906"/>
    </source>
</evidence>
<dbReference type="GO" id="GO:0005737">
    <property type="term" value="C:cytoplasm"/>
    <property type="evidence" value="ECO:0007669"/>
    <property type="project" value="UniProtKB-SubCell"/>
</dbReference>
<feature type="domain" description="MIB/HERC2" evidence="11">
    <location>
        <begin position="1"/>
        <end position="80"/>
    </location>
</feature>
<dbReference type="Pfam" id="PF06701">
    <property type="entry name" value="MIB_HERC2"/>
    <property type="match status" value="1"/>
</dbReference>
<sequence length="236" mass="26262">MDLDPHASMQVGMRVVRGVDWKWGSQDSGEGNVGTVVEIGRTGSPTTPDKTVVVQWDQGNRTNYRTGFQGAYDLLLYDNAQIGEQRQAQPLAWPPPAPLSASLGQLPAGPRWALVVLRAFLFLSVPRLCWRRAWERAQPPSVPVLCAGTALAPPGHGLAIPVSVCAKAVLEQGVRHPNIICDCCKKHGIRGMRWKCKMCFDYDLCTQCYMNNKHDLSHSFERYETAHSQPLANYEY</sequence>
<keyword evidence="13" id="KW-1185">Reference proteome</keyword>
<evidence type="ECO:0000256" key="6">
    <source>
        <dbReference type="ARBA" id="ARBA00022771"/>
    </source>
</evidence>
<evidence type="ECO:0008006" key="14">
    <source>
        <dbReference type="Google" id="ProtNLM"/>
    </source>
</evidence>